<protein>
    <submittedName>
        <fullName evidence="2">Uncharacterized protein</fullName>
    </submittedName>
</protein>
<keyword evidence="1" id="KW-1133">Transmembrane helix</keyword>
<accession>A0AA36BEP5</accession>
<organism evidence="2 3">
    <name type="scientific">Octopus vulgaris</name>
    <name type="common">Common octopus</name>
    <dbReference type="NCBI Taxonomy" id="6645"/>
    <lineage>
        <taxon>Eukaryota</taxon>
        <taxon>Metazoa</taxon>
        <taxon>Spiralia</taxon>
        <taxon>Lophotrochozoa</taxon>
        <taxon>Mollusca</taxon>
        <taxon>Cephalopoda</taxon>
        <taxon>Coleoidea</taxon>
        <taxon>Octopodiformes</taxon>
        <taxon>Octopoda</taxon>
        <taxon>Incirrata</taxon>
        <taxon>Octopodidae</taxon>
        <taxon>Octopus</taxon>
    </lineage>
</organism>
<evidence type="ECO:0000313" key="2">
    <source>
        <dbReference type="EMBL" id="CAI9732673.1"/>
    </source>
</evidence>
<feature type="transmembrane region" description="Helical" evidence="1">
    <location>
        <begin position="35"/>
        <end position="56"/>
    </location>
</feature>
<keyword evidence="1" id="KW-0472">Membrane</keyword>
<proteinExistence type="predicted"/>
<dbReference type="AlphaFoldDB" id="A0AA36BEP5"/>
<dbReference type="EMBL" id="OX597827">
    <property type="protein sequence ID" value="CAI9732673.1"/>
    <property type="molecule type" value="Genomic_DNA"/>
</dbReference>
<keyword evidence="3" id="KW-1185">Reference proteome</keyword>
<name>A0AA36BEP5_OCTVU</name>
<keyword evidence="1" id="KW-0812">Transmembrane</keyword>
<dbReference type="Proteomes" id="UP001162480">
    <property type="component" value="Chromosome 14"/>
</dbReference>
<evidence type="ECO:0000313" key="3">
    <source>
        <dbReference type="Proteomes" id="UP001162480"/>
    </source>
</evidence>
<evidence type="ECO:0000256" key="1">
    <source>
        <dbReference type="SAM" id="Phobius"/>
    </source>
</evidence>
<sequence length="137" mass="14249">MTSENECDLLFNNATGNIANILELNRLKVRDYIPVLLYISIGIVIGTTGNAAVIYFPVAYRLSAGTKTLRLIVAVSLLAAVWAMEVGRLHIGVTIIVVVDGKACTVRFALGENDVVVVSGGAAAASAGGSCDLVVGK</sequence>
<gene>
    <name evidence="2" type="ORF">OCTVUL_1B016780</name>
</gene>
<reference evidence="2" key="1">
    <citation type="submission" date="2023-08" db="EMBL/GenBank/DDBJ databases">
        <authorList>
            <person name="Alioto T."/>
            <person name="Alioto T."/>
            <person name="Gomez Garrido J."/>
        </authorList>
    </citation>
    <scope>NUCLEOTIDE SEQUENCE</scope>
</reference>